<evidence type="ECO:0000256" key="7">
    <source>
        <dbReference type="PIRNR" id="PIRNR003107"/>
    </source>
</evidence>
<keyword evidence="4 7" id="KW-0813">Transport</keyword>
<dbReference type="KEGG" id="nph:NP_6096A"/>
<dbReference type="PANTHER" id="PTHR42930">
    <property type="entry name" value="PHOSPHATE-SPECIFIC TRANSPORT SYSTEM ACCESSORY PROTEIN PHOU"/>
    <property type="match status" value="1"/>
</dbReference>
<comment type="similarity">
    <text evidence="2 7">Belongs to the PhoU family.</text>
</comment>
<dbReference type="SUPFAM" id="SSF109755">
    <property type="entry name" value="PhoU-like"/>
    <property type="match status" value="1"/>
</dbReference>
<evidence type="ECO:0000313" key="10">
    <source>
        <dbReference type="Proteomes" id="UP000002698"/>
    </source>
</evidence>
<feature type="domain" description="PhoU" evidence="8">
    <location>
        <begin position="121"/>
        <end position="208"/>
    </location>
</feature>
<dbReference type="EMBL" id="CR936258">
    <property type="protein sequence ID" value="CAI50828.1"/>
    <property type="molecule type" value="Genomic_DNA"/>
</dbReference>
<keyword evidence="9" id="KW-0614">Plasmid</keyword>
<dbReference type="InterPro" id="IPR026022">
    <property type="entry name" value="PhoU_dom"/>
</dbReference>
<evidence type="ECO:0000259" key="8">
    <source>
        <dbReference type="Pfam" id="PF01895"/>
    </source>
</evidence>
<accession>Q3IM37</accession>
<keyword evidence="5 7" id="KW-0963">Cytoplasm</keyword>
<feature type="domain" description="PhoU" evidence="8">
    <location>
        <begin position="18"/>
        <end position="102"/>
    </location>
</feature>
<evidence type="ECO:0000256" key="6">
    <source>
        <dbReference type="ARBA" id="ARBA00022592"/>
    </source>
</evidence>
<sequence length="221" mass="24911">MARKDYQRKLDELRSDVVSMSDLVLDRYNRALTTMETKDEPMAQSVIEGDEDVNQLYLDLESDCIELFALQQPVAGDLRFIASTFKIITDLERIGDFATNLAGYAIEAEQNRYSEIDISYIGTEAGAMVGDAMAAYADADADRAREIAARDDRIDRLCEEAGEAVMQDLIETQYNDNIEAVVEDASRLLLTVRDLERVSDHAVNICARTVYMAEHDDELIY</sequence>
<keyword evidence="6 7" id="KW-0592">Phosphate transport</keyword>
<comment type="subcellular location">
    <subcellularLocation>
        <location evidence="1 7">Cytoplasm</location>
    </subcellularLocation>
</comment>
<dbReference type="NCBIfam" id="TIGR02135">
    <property type="entry name" value="phoU_full"/>
    <property type="match status" value="1"/>
</dbReference>
<dbReference type="PANTHER" id="PTHR42930:SF3">
    <property type="entry name" value="PHOSPHATE-SPECIFIC TRANSPORT SYSTEM ACCESSORY PROTEIN PHOU"/>
    <property type="match status" value="1"/>
</dbReference>
<dbReference type="Proteomes" id="UP000002698">
    <property type="component" value="Plasmid PL131"/>
</dbReference>
<evidence type="ECO:0000313" key="9">
    <source>
        <dbReference type="EMBL" id="CAI50828.1"/>
    </source>
</evidence>
<dbReference type="GO" id="GO:0030643">
    <property type="term" value="P:intracellular phosphate ion homeostasis"/>
    <property type="evidence" value="ECO:0007669"/>
    <property type="project" value="InterPro"/>
</dbReference>
<evidence type="ECO:0000256" key="5">
    <source>
        <dbReference type="ARBA" id="ARBA00022490"/>
    </source>
</evidence>
<evidence type="ECO:0000256" key="2">
    <source>
        <dbReference type="ARBA" id="ARBA00008107"/>
    </source>
</evidence>
<reference evidence="9 10" key="1">
    <citation type="journal article" date="2005" name="Genome Res.">
        <title>Living with two extremes: conclusions from the genome sequence of Natronomonas pharaonis.</title>
        <authorList>
            <person name="Falb M."/>
            <person name="Pfeiffer F."/>
            <person name="Palm P."/>
            <person name="Rodewald K."/>
            <person name="Hickmann V."/>
            <person name="Tittor J."/>
            <person name="Oesterhelt D."/>
        </authorList>
    </citation>
    <scope>NUCLEOTIDE SEQUENCE [LARGE SCALE GENOMIC DNA]</scope>
    <source>
        <strain evidence="10">ATCC 35678 / DSM 2160 / CIP 103997 / JCM 8858 / NBRC 14720 / NCIMB 2260 / Gabara</strain>
    </source>
</reference>
<dbReference type="EnsemblBacteria" id="CAI50828">
    <property type="protein sequence ID" value="CAI50828"/>
    <property type="gene ID" value="NP_6096A"/>
</dbReference>
<keyword evidence="10" id="KW-1185">Reference proteome</keyword>
<comment type="subunit">
    <text evidence="3 7">Homodimer.</text>
</comment>
<evidence type="ECO:0000256" key="3">
    <source>
        <dbReference type="ARBA" id="ARBA00011738"/>
    </source>
</evidence>
<geneLocation type="plasmid" evidence="9 10">
    <name>PL131</name>
</geneLocation>
<dbReference type="Pfam" id="PF01895">
    <property type="entry name" value="PhoU"/>
    <property type="match status" value="2"/>
</dbReference>
<dbReference type="InterPro" id="IPR038078">
    <property type="entry name" value="PhoU-like_sf"/>
</dbReference>
<evidence type="ECO:0000256" key="4">
    <source>
        <dbReference type="ARBA" id="ARBA00022448"/>
    </source>
</evidence>
<dbReference type="Gene3D" id="1.20.58.220">
    <property type="entry name" value="Phosphate transport system protein phou homolog 2, domain 2"/>
    <property type="match status" value="1"/>
</dbReference>
<dbReference type="FunFam" id="1.20.58.220:FF:000004">
    <property type="entry name" value="Phosphate-specific transport system accessory protein PhoU"/>
    <property type="match status" value="1"/>
</dbReference>
<dbReference type="HOGENOM" id="CLU_078518_3_0_2"/>
<proteinExistence type="inferred from homology"/>
<dbReference type="GO" id="GO:0005737">
    <property type="term" value="C:cytoplasm"/>
    <property type="evidence" value="ECO:0007669"/>
    <property type="project" value="UniProtKB-SubCell"/>
</dbReference>
<evidence type="ECO:0000256" key="1">
    <source>
        <dbReference type="ARBA" id="ARBA00004496"/>
    </source>
</evidence>
<protein>
    <recommendedName>
        <fullName evidence="7">Phosphate-specific transport system accessory protein PhoU</fullName>
    </recommendedName>
</protein>
<comment type="function">
    <text evidence="7">Plays a role in the regulation of phosphate uptake.</text>
</comment>
<dbReference type="GeneID" id="3694672"/>
<dbReference type="AlphaFoldDB" id="Q3IM37"/>
<dbReference type="OrthoDB" id="7738at2157"/>
<dbReference type="InterPro" id="IPR028366">
    <property type="entry name" value="PhoU"/>
</dbReference>
<name>Q3IM37_NATPD</name>
<gene>
    <name evidence="9" type="primary">phoU3</name>
    <name evidence="9" type="synonym">abc15r1</name>
    <name evidence="9" type="ordered locus">NP_6096A</name>
</gene>
<organism evidence="9 10">
    <name type="scientific">Natronomonas pharaonis (strain ATCC 35678 / DSM 2160 / CIP 103997 / JCM 8858 / NBRC 14720 / NCIMB 2260 / Gabara)</name>
    <name type="common">Halobacterium pharaonis</name>
    <dbReference type="NCBI Taxonomy" id="348780"/>
    <lineage>
        <taxon>Archaea</taxon>
        <taxon>Methanobacteriati</taxon>
        <taxon>Methanobacteriota</taxon>
        <taxon>Stenosarchaea group</taxon>
        <taxon>Halobacteria</taxon>
        <taxon>Halobacteriales</taxon>
        <taxon>Natronomonadaceae</taxon>
        <taxon>Natronomonas</taxon>
    </lineage>
</organism>
<dbReference type="GO" id="GO:0006817">
    <property type="term" value="P:phosphate ion transport"/>
    <property type="evidence" value="ECO:0007669"/>
    <property type="project" value="UniProtKB-KW"/>
</dbReference>
<dbReference type="PIRSF" id="PIRSF003107">
    <property type="entry name" value="PhoU"/>
    <property type="match status" value="1"/>
</dbReference>
<dbReference type="GO" id="GO:0045936">
    <property type="term" value="P:negative regulation of phosphate metabolic process"/>
    <property type="evidence" value="ECO:0007669"/>
    <property type="project" value="InterPro"/>
</dbReference>
<dbReference type="RefSeq" id="WP_011324430.1">
    <property type="nucleotide sequence ID" value="NC_007427.1"/>
</dbReference>